<dbReference type="Proteomes" id="UP000051727">
    <property type="component" value="Unassembled WGS sequence"/>
</dbReference>
<keyword evidence="3 8" id="KW-1003">Cell membrane</keyword>
<keyword evidence="4 8" id="KW-0762">Sugar transport</keyword>
<feature type="transmembrane region" description="Helical" evidence="9">
    <location>
        <begin position="233"/>
        <end position="258"/>
    </location>
</feature>
<dbReference type="EMBL" id="JQAR01000016">
    <property type="protein sequence ID" value="KRN28020.1"/>
    <property type="molecule type" value="Genomic_DNA"/>
</dbReference>
<dbReference type="InterPro" id="IPR004796">
    <property type="entry name" value="PTS_IIC_cello"/>
</dbReference>
<evidence type="ECO:0000256" key="7">
    <source>
        <dbReference type="ARBA" id="ARBA00023136"/>
    </source>
</evidence>
<gene>
    <name evidence="11" type="ORF">IV36_GL000554</name>
</gene>
<dbReference type="InterPro" id="IPR004501">
    <property type="entry name" value="PTS_EIIC_3"/>
</dbReference>
<dbReference type="PANTHER" id="PTHR33989:SF4">
    <property type="entry name" value="PTS SYSTEM N,N'-DIACETYLCHITOBIOSE-SPECIFIC EIIC COMPONENT"/>
    <property type="match status" value="1"/>
</dbReference>
<dbReference type="PROSITE" id="PS51105">
    <property type="entry name" value="PTS_EIIC_TYPE_3"/>
    <property type="match status" value="1"/>
</dbReference>
<keyword evidence="7 8" id="KW-0472">Membrane</keyword>
<feature type="transmembrane region" description="Helical" evidence="9">
    <location>
        <begin position="108"/>
        <end position="125"/>
    </location>
</feature>
<evidence type="ECO:0000256" key="1">
    <source>
        <dbReference type="ARBA" id="ARBA00004651"/>
    </source>
</evidence>
<evidence type="ECO:0000256" key="9">
    <source>
        <dbReference type="SAM" id="Phobius"/>
    </source>
</evidence>
<protein>
    <recommendedName>
        <fullName evidence="8">Permease IIC component</fullName>
    </recommendedName>
</protein>
<keyword evidence="2 8" id="KW-0813">Transport</keyword>
<feature type="transmembrane region" description="Helical" evidence="9">
    <location>
        <begin position="145"/>
        <end position="164"/>
    </location>
</feature>
<dbReference type="PATRIC" id="fig|1618.3.peg.555"/>
<keyword evidence="6 9" id="KW-1133">Transmembrane helix</keyword>
<feature type="transmembrane region" description="Helical" evidence="9">
    <location>
        <begin position="76"/>
        <end position="96"/>
    </location>
</feature>
<comment type="subcellular location">
    <subcellularLocation>
        <location evidence="1">Cell membrane</location>
        <topology evidence="1">Multi-pass membrane protein</topology>
    </subcellularLocation>
</comment>
<dbReference type="GO" id="GO:0009401">
    <property type="term" value="P:phosphoenolpyruvate-dependent sugar phosphotransferase system"/>
    <property type="evidence" value="ECO:0007669"/>
    <property type="project" value="InterPro"/>
</dbReference>
<feature type="transmembrane region" description="Helical" evidence="9">
    <location>
        <begin position="192"/>
        <end position="213"/>
    </location>
</feature>
<name>A0A0R2FTG2_9LACO</name>
<evidence type="ECO:0000256" key="3">
    <source>
        <dbReference type="ARBA" id="ARBA00022475"/>
    </source>
</evidence>
<dbReference type="PANTHER" id="PTHR33989">
    <property type="match status" value="1"/>
</dbReference>
<dbReference type="STRING" id="1618.IV36_GL000554"/>
<dbReference type="GO" id="GO:0008982">
    <property type="term" value="F:protein-N(PI)-phosphohistidine-sugar phosphotransferase activity"/>
    <property type="evidence" value="ECO:0007669"/>
    <property type="project" value="UniProtKB-UniRule"/>
</dbReference>
<evidence type="ECO:0000313" key="11">
    <source>
        <dbReference type="EMBL" id="KRN28020.1"/>
    </source>
</evidence>
<organism evidence="11 12">
    <name type="scientific">Liquorilactobacillus mali</name>
    <dbReference type="NCBI Taxonomy" id="1618"/>
    <lineage>
        <taxon>Bacteria</taxon>
        <taxon>Bacillati</taxon>
        <taxon>Bacillota</taxon>
        <taxon>Bacilli</taxon>
        <taxon>Lactobacillales</taxon>
        <taxon>Lactobacillaceae</taxon>
        <taxon>Liquorilactobacillus</taxon>
    </lineage>
</organism>
<sequence>MMNKRLTNFLFKIDNCVEHRNYLLTVREAVTILFPFILVGIYVELLSNAVFHKHGFLNNIYHIDQWFPGFKIFSRYFTILNFSINGVISVVLTFLVAKIAVRKSSESGLVAGITAISSFLMVNFNRSVFERAGHHVTSRFLEGSLGYSGVFIAIVVGLITGWIFNRFTPMNEQKNKSFKQNVSLAERTQKSIMPVLMTLTFFAFLGCIISLLVKNGITNLSSGPIQFSFVGGNWIFGSAILAVVLNNCLWLLGIIGFFDFNNVSSSSMVQNLEYAIQHGSSWGAPNQISLHTLIDSFANIGGPGMALSLLIAIIWRSHNKNLQIIGKASFLPSAFNINQSLLMGTALLYNPLLIIPFLCTPVVSVLITWIALKFNFMPPSVYPVSETTPGFLAGWLGTGGAWQAFLFSILNLIIAIVLYLPFVLLHDYFEDIRKEGAANEN</sequence>
<keyword evidence="5 9" id="KW-0812">Transmembrane</keyword>
<evidence type="ECO:0000313" key="12">
    <source>
        <dbReference type="Proteomes" id="UP000051727"/>
    </source>
</evidence>
<dbReference type="Pfam" id="PF02378">
    <property type="entry name" value="PTS_EIIC"/>
    <property type="match status" value="1"/>
</dbReference>
<dbReference type="PIRSF" id="PIRSF006351">
    <property type="entry name" value="PTS_EIIC-Cellobiose"/>
    <property type="match status" value="1"/>
</dbReference>
<dbReference type="GO" id="GO:0005886">
    <property type="term" value="C:plasma membrane"/>
    <property type="evidence" value="ECO:0007669"/>
    <property type="project" value="UniProtKB-SubCell"/>
</dbReference>
<feature type="transmembrane region" description="Helical" evidence="9">
    <location>
        <begin position="401"/>
        <end position="425"/>
    </location>
</feature>
<proteinExistence type="predicted"/>
<feature type="transmembrane region" description="Helical" evidence="9">
    <location>
        <begin position="347"/>
        <end position="372"/>
    </location>
</feature>
<comment type="caution">
    <text evidence="11">The sequence shown here is derived from an EMBL/GenBank/DDBJ whole genome shotgun (WGS) entry which is preliminary data.</text>
</comment>
<evidence type="ECO:0000256" key="6">
    <source>
        <dbReference type="ARBA" id="ARBA00022989"/>
    </source>
</evidence>
<dbReference type="InterPro" id="IPR003352">
    <property type="entry name" value="PTS_EIIC"/>
</dbReference>
<dbReference type="InterPro" id="IPR051088">
    <property type="entry name" value="PTS_Sugar-EIIC/EIIB"/>
</dbReference>
<evidence type="ECO:0000256" key="8">
    <source>
        <dbReference type="PIRNR" id="PIRNR006351"/>
    </source>
</evidence>
<feature type="domain" description="PTS EIIC type-3" evidence="10">
    <location>
        <begin position="6"/>
        <end position="422"/>
    </location>
</feature>
<evidence type="ECO:0000256" key="5">
    <source>
        <dbReference type="ARBA" id="ARBA00022692"/>
    </source>
</evidence>
<evidence type="ECO:0000259" key="10">
    <source>
        <dbReference type="PROSITE" id="PS51105"/>
    </source>
</evidence>
<comment type="function">
    <text evidence="8">The phosphoenolpyruvate-dependent sugar phosphotransferase system (PTS), a major carbohydrate active -transport system, catalyzes the phosphorylation of incoming sugar substrates concomitant with their translocation across the cell membrane.</text>
</comment>
<evidence type="ECO:0000256" key="4">
    <source>
        <dbReference type="ARBA" id="ARBA00022597"/>
    </source>
</evidence>
<reference evidence="11 12" key="1">
    <citation type="journal article" date="2015" name="Genome Announc.">
        <title>Expanding the biotechnology potential of lactobacilli through comparative genomics of 213 strains and associated genera.</title>
        <authorList>
            <person name="Sun Z."/>
            <person name="Harris H.M."/>
            <person name="McCann A."/>
            <person name="Guo C."/>
            <person name="Argimon S."/>
            <person name="Zhang W."/>
            <person name="Yang X."/>
            <person name="Jeffery I.B."/>
            <person name="Cooney J.C."/>
            <person name="Kagawa T.F."/>
            <person name="Liu W."/>
            <person name="Song Y."/>
            <person name="Salvetti E."/>
            <person name="Wrobel A."/>
            <person name="Rasinkangas P."/>
            <person name="Parkhill J."/>
            <person name="Rea M.C."/>
            <person name="O'Sullivan O."/>
            <person name="Ritari J."/>
            <person name="Douillard F.P."/>
            <person name="Paul Ross R."/>
            <person name="Yang R."/>
            <person name="Briner A.E."/>
            <person name="Felis G.E."/>
            <person name="de Vos W.M."/>
            <person name="Barrangou R."/>
            <person name="Klaenhammer T.R."/>
            <person name="Caufield P.W."/>
            <person name="Cui Y."/>
            <person name="Zhang H."/>
            <person name="O'Toole P.W."/>
        </authorList>
    </citation>
    <scope>NUCLEOTIDE SEQUENCE [LARGE SCALE GENOMIC DNA]</scope>
    <source>
        <strain evidence="11 12">ATCC 27304</strain>
    </source>
</reference>
<accession>A0A0R2FTG2</accession>
<feature type="transmembrane region" description="Helical" evidence="9">
    <location>
        <begin position="21"/>
        <end position="43"/>
    </location>
</feature>
<dbReference type="GO" id="GO:1902815">
    <property type="term" value="P:N,N'-diacetylchitobiose import"/>
    <property type="evidence" value="ECO:0007669"/>
    <property type="project" value="TreeGrafter"/>
</dbReference>
<dbReference type="AlphaFoldDB" id="A0A0R2FTG2"/>
<evidence type="ECO:0000256" key="2">
    <source>
        <dbReference type="ARBA" id="ARBA00022448"/>
    </source>
</evidence>